<keyword evidence="5" id="KW-0547">Nucleotide-binding</keyword>
<evidence type="ECO:0000256" key="6">
    <source>
        <dbReference type="ARBA" id="ARBA00022840"/>
    </source>
</evidence>
<dbReference type="PANTHER" id="PTHR45630:SF1">
    <property type="entry name" value="CATION-TRANSPORTING ATPASE 13A4-RELATED"/>
    <property type="match status" value="1"/>
</dbReference>
<dbReference type="Gene3D" id="2.70.150.10">
    <property type="entry name" value="Calcium-transporting ATPase, cytoplasmic transduction domain A"/>
    <property type="match status" value="2"/>
</dbReference>
<dbReference type="InterPro" id="IPR001757">
    <property type="entry name" value="P_typ_ATPase"/>
</dbReference>
<dbReference type="GO" id="GO:0031902">
    <property type="term" value="C:late endosome membrane"/>
    <property type="evidence" value="ECO:0007669"/>
    <property type="project" value="TreeGrafter"/>
</dbReference>
<feature type="transmembrane region" description="Helical" evidence="16">
    <location>
        <begin position="1950"/>
        <end position="1972"/>
    </location>
</feature>
<dbReference type="PANTHER" id="PTHR45630">
    <property type="entry name" value="CATION-TRANSPORTING ATPASE-RELATED"/>
    <property type="match status" value="1"/>
</dbReference>
<comment type="subcellular location">
    <subcellularLocation>
        <location evidence="1">Membrane</location>
        <topology evidence="1">Multi-pass membrane protein</topology>
    </subcellularLocation>
</comment>
<evidence type="ECO:0000256" key="15">
    <source>
        <dbReference type="SAM" id="MobiDB-lite"/>
    </source>
</evidence>
<dbReference type="NCBIfam" id="TIGR01494">
    <property type="entry name" value="ATPase_P-type"/>
    <property type="match status" value="2"/>
</dbReference>
<evidence type="ECO:0000313" key="19">
    <source>
        <dbReference type="Proteomes" id="UP000050525"/>
    </source>
</evidence>
<evidence type="ECO:0000256" key="12">
    <source>
        <dbReference type="ARBA" id="ARBA00049360"/>
    </source>
</evidence>
<dbReference type="InterPro" id="IPR036412">
    <property type="entry name" value="HAD-like_sf"/>
</dbReference>
<feature type="transmembrane region" description="Helical" evidence="16">
    <location>
        <begin position="1104"/>
        <end position="1121"/>
    </location>
</feature>
<feature type="transmembrane region" description="Helical" evidence="16">
    <location>
        <begin position="1245"/>
        <end position="1262"/>
    </location>
</feature>
<dbReference type="GO" id="GO:0046872">
    <property type="term" value="F:metal ion binding"/>
    <property type="evidence" value="ECO:0007669"/>
    <property type="project" value="UniProtKB-KW"/>
</dbReference>
<dbReference type="FunFam" id="2.70.150.10:FF:000035">
    <property type="entry name" value="Cation-transporting ATPase"/>
    <property type="match status" value="1"/>
</dbReference>
<feature type="transmembrane region" description="Helical" evidence="16">
    <location>
        <begin position="894"/>
        <end position="912"/>
    </location>
</feature>
<dbReference type="InterPro" id="IPR023214">
    <property type="entry name" value="HAD_sf"/>
</dbReference>
<dbReference type="SMART" id="SM00831">
    <property type="entry name" value="Cation_ATPase_N"/>
    <property type="match status" value="1"/>
</dbReference>
<reference evidence="18 19" key="1">
    <citation type="journal article" date="2012" name="Genome Biol.">
        <title>Sequencing three crocodilian genomes to illuminate the evolution of archosaurs and amniotes.</title>
        <authorList>
            <person name="St John J.A."/>
            <person name="Braun E.L."/>
            <person name="Isberg S.R."/>
            <person name="Miles L.G."/>
            <person name="Chong A.Y."/>
            <person name="Gongora J."/>
            <person name="Dalzell P."/>
            <person name="Moran C."/>
            <person name="Bed'hom B."/>
            <person name="Abzhanov A."/>
            <person name="Burgess S.C."/>
            <person name="Cooksey A.M."/>
            <person name="Castoe T.A."/>
            <person name="Crawford N.G."/>
            <person name="Densmore L.D."/>
            <person name="Drew J.C."/>
            <person name="Edwards S.V."/>
            <person name="Faircloth B.C."/>
            <person name="Fujita M.K."/>
            <person name="Greenwold M.J."/>
            <person name="Hoffmann F.G."/>
            <person name="Howard J.M."/>
            <person name="Iguchi T."/>
            <person name="Janes D.E."/>
            <person name="Khan S.Y."/>
            <person name="Kohno S."/>
            <person name="de Koning A.J."/>
            <person name="Lance S.L."/>
            <person name="McCarthy F.M."/>
            <person name="McCormack J.E."/>
            <person name="Merchant M.E."/>
            <person name="Peterson D.G."/>
            <person name="Pollock D.D."/>
            <person name="Pourmand N."/>
            <person name="Raney B.J."/>
            <person name="Roessler K.A."/>
            <person name="Sanford J.R."/>
            <person name="Sawyer R.H."/>
            <person name="Schmidt C.J."/>
            <person name="Triplett E.W."/>
            <person name="Tuberville T.D."/>
            <person name="Venegas-Anaya M."/>
            <person name="Howard J.T."/>
            <person name="Jarvis E.D."/>
            <person name="Guillette L.J.Jr."/>
            <person name="Glenn T.C."/>
            <person name="Green R.E."/>
            <person name="Ray D.A."/>
        </authorList>
    </citation>
    <scope>NUCLEOTIDE SEQUENCE [LARGE SCALE GENOMIC DNA]</scope>
    <source>
        <strain evidence="18">KSC_2009_1</strain>
    </source>
</reference>
<evidence type="ECO:0000256" key="4">
    <source>
        <dbReference type="ARBA" id="ARBA00022723"/>
    </source>
</evidence>
<dbReference type="GO" id="GO:0005524">
    <property type="term" value="F:ATP binding"/>
    <property type="evidence" value="ECO:0007669"/>
    <property type="project" value="UniProtKB-KW"/>
</dbReference>
<feature type="transmembrane region" description="Helical" evidence="16">
    <location>
        <begin position="1064"/>
        <end position="1084"/>
    </location>
</feature>
<dbReference type="Pfam" id="PF13246">
    <property type="entry name" value="Cation_ATPase"/>
    <property type="match status" value="2"/>
</dbReference>
<dbReference type="Gene3D" id="3.40.50.1000">
    <property type="entry name" value="HAD superfamily/HAD-like"/>
    <property type="match status" value="2"/>
</dbReference>
<dbReference type="InterPro" id="IPR018303">
    <property type="entry name" value="ATPase_P-typ_P_site"/>
</dbReference>
<feature type="transmembrane region" description="Helical" evidence="16">
    <location>
        <begin position="462"/>
        <end position="484"/>
    </location>
</feature>
<dbReference type="PROSITE" id="PS00154">
    <property type="entry name" value="ATPASE_E1_E2"/>
    <property type="match status" value="1"/>
</dbReference>
<dbReference type="Pfam" id="PF00690">
    <property type="entry name" value="Cation_ATPase_N"/>
    <property type="match status" value="2"/>
</dbReference>
<feature type="transmembrane region" description="Helical" evidence="16">
    <location>
        <begin position="426"/>
        <end position="450"/>
    </location>
</feature>
<evidence type="ECO:0000256" key="14">
    <source>
        <dbReference type="ARBA" id="ARBA00082412"/>
    </source>
</evidence>
<evidence type="ECO:0000256" key="16">
    <source>
        <dbReference type="SAM" id="Phobius"/>
    </source>
</evidence>
<evidence type="ECO:0000256" key="10">
    <source>
        <dbReference type="ARBA" id="ARBA00023136"/>
    </source>
</evidence>
<dbReference type="CDD" id="cd07542">
    <property type="entry name" value="P-type_ATPase_cation"/>
    <property type="match status" value="1"/>
</dbReference>
<evidence type="ECO:0000256" key="2">
    <source>
        <dbReference type="ARBA" id="ARBA00006000"/>
    </source>
</evidence>
<keyword evidence="19" id="KW-1185">Reference proteome</keyword>
<feature type="transmembrane region" description="Helical" evidence="16">
    <location>
        <begin position="53"/>
        <end position="79"/>
    </location>
</feature>
<dbReference type="GO" id="GO:0019829">
    <property type="term" value="F:ATPase-coupled monoatomic cation transmembrane transporter activity"/>
    <property type="evidence" value="ECO:0007669"/>
    <property type="project" value="InterPro"/>
</dbReference>
<dbReference type="EMBL" id="AKHW03002106">
    <property type="protein sequence ID" value="KYO40010.1"/>
    <property type="molecule type" value="Genomic_DNA"/>
</dbReference>
<feature type="transmembrane region" description="Helical" evidence="16">
    <location>
        <begin position="2015"/>
        <end position="2032"/>
    </location>
</feature>
<dbReference type="SUPFAM" id="SSF81665">
    <property type="entry name" value="Calcium ATPase, transmembrane domain M"/>
    <property type="match status" value="3"/>
</dbReference>
<dbReference type="FunFam" id="1.20.1110.10:FF:000023">
    <property type="entry name" value="Cation-transporting ATPase"/>
    <property type="match status" value="1"/>
</dbReference>
<dbReference type="InterPro" id="IPR023298">
    <property type="entry name" value="ATPase_P-typ_TM_dom_sf"/>
</dbReference>
<dbReference type="STRING" id="8496.A0A151NTM5"/>
<feature type="transmembrane region" description="Helical" evidence="16">
    <location>
        <begin position="2044"/>
        <end position="2064"/>
    </location>
</feature>
<dbReference type="InterPro" id="IPR023299">
    <property type="entry name" value="ATPase_P-typ_cyto_dom_N"/>
</dbReference>
<dbReference type="GO" id="GO:0015203">
    <property type="term" value="F:polyamine transmembrane transporter activity"/>
    <property type="evidence" value="ECO:0007669"/>
    <property type="project" value="TreeGrafter"/>
</dbReference>
<evidence type="ECO:0000256" key="5">
    <source>
        <dbReference type="ARBA" id="ARBA00022741"/>
    </source>
</evidence>
<dbReference type="SUPFAM" id="SSF81653">
    <property type="entry name" value="Calcium ATPase, transduction domain A"/>
    <property type="match status" value="2"/>
</dbReference>
<sequence>MPSMEPRQGVPGERSSCQPRGQKGGCRLRKQSVKLHNLVEEHNRVQQSASDTITMALLLLTVPVPPAIPAALTTAIVYAQRRLKQKQIFCISPQRINICGQINLVCFEKDEFHLYSRKVVTWISVSALPSFKPGHPLVADESSVINEALMKPDLKVRCIQVQKIRYLWNISGKRFQKIGCLEDHHTCSDMHDKFGSGLSHEDQAIRRLICGPNTIDVRVVPIWKLLVKEVLHPFYVFQLFSICLWFADDYMEYASAILLMSLLSVSLTVYDLRKQSVKLHRLVESHTNVTVTVFRKMEGCQKVKSHQLVPGDTLVLTEGKSFLPCDAVLISGRCIVNESMLTGESIPVTKAPLPYANNAEPWKTHCSEEYKRHILFCGTEVIQTKADGEGLVKAIVLQTGFNTAKGDLVRSILYPKPINFKLYRDAMSFLMCLIALATAGMIYTVCIFALNGEEPGDIVKKALDIITIAVPPALPAALTTGIIYTQRRLKNKGIFCISPQRINMCGQLNLFCFDKTGTLTEDGLDLLGVVPAEGNRFQEVHSFASGQTLPWGPVCGAMVSCHSLVLLEGRTQGDPLDLKMFEATGWELEESGGDHAAGGGSVHTTMIKPGPKAGQVPVRGMAILHHFPFTSALRRMSVIAQEIGGAQHVFMKGAPETVAEFCRPETVPSQLTSELQLYTAQGFRVIGLAHRVLQAGNQTARLIRKDVESGLVFLGLLIMENRLKRETKPVLEELSAACIRNVMVTGDNIQTAVTVAKNASMISPTSQVILVEAKELPGTPAASVTWTLMEGSHLNGSKGLLLLNGTVFARMSPGQKSSLVEEFQKLGYYVGMCGDGANDCGALKVAHAGISLSEEEASVASPFTTRTPTIECVPQLIREGRAALVTSLCMFKYMALYSIIQYLGVLLLYWQLNSFGNYQFLFQDLAINTVIGVTMSLNGAYPKLVPYRPPSQLVSPPLLLSLVLHILFSLGLQICGFLVVQEQPWYSKEDISSACLSGKTSLANHSSSSSSLNGMGNATLGQEVDNGFKSYENSTVWLLSTINCIAVALVVSKGKPFRQPAYTNYQFVLALTVQLGVCIFLMFADMEGVYSIFDLVCTPPVWRVSMLIMLAITFAASLLVEDEFQRYTRKKVTWTDLSTLTVSVSDKPDGLLIADKDSIINRAIMKPELKVRCIQVQKIRYIWDISAKQFHKVGSLEDSNSCNDMHQKFGAGLTREEQNIRRLVCGPNAIEIEIRPIWKLLFKEILNPFYVFQAFTLTLWITQGYVEYSVAIIILSIISISLTVFDLRQQSVKLHNLVEEHNRVQVKACTKDEGCKTLESHLLVPGDVLVLEGKKLSLPCDAVLIDGGCIVNEGMLTGESIPVTKTALPHADNTMPWKTHSVEDYRRHVLFCGTEVIQTKPSGRGPVRAVVLQTGFNTAKGDLVRSILYPKPVNFKLYRDAFKFIVGLAVIGVLGLIYTVCVYAYRKTGTLTEDGLDLWGVIPSEGSRFQNVHSFTSGAPLPWGPVCGAMASCHSLALLDGKIQGDPLDLKMFEGTNWEMEDPSDTEGLDSCIVIKPGPNASNAPVEGIVILHQFPFSSALQRMAVVTQEVGKNQYDLYMKGAPEMVASFCRPETVPTDFVKELQVYTTQGFRVIALAHKALNVGKDVAVDSLEREDVESGLAFLGLLIMENRLKRETKPVLEELSAARIRSVMVTGDNLQTAVTVAKNSEMIPKSSPVILIEANEPEGTTPASITWQLMEESKQATAETNEVYVDIETRTPPDRDVHSHHFAMNGKSYQVIVKHFSSLLPKILVNGTVFARMSPNQKSSLVEEFQNLNYYVGMCGDGANDCGALKAAHAGISLSEQEASVASPFTSQIPNIECVPELIREGRAALVASFAVFKYLTLYGLIQFIGTSLLFWQLQIFGNYQYLIEDVGITLLVCLTMSLTHAYPKLAPYRPPGQLISPPLLLSIVLNVCFTTTILFGGFLLVKQQPWYSETPNPRGCPQPLAPVSTATTNATHVSSSVLSYEGTTMWPLATINCIIIAFVFSKGKPFRKPIYTNYIFSLFLLLQLGICIFILFADIDAVYRGMELLCTPTMWRVYILITALVTFCVSFVVEDLVLQNRRLWLLIKKCFGFRSKSQYRKWQRKLATDPTWPPLQRTDFAENGKNEIYTNPAYEHSEEK</sequence>
<name>A0A151NTM5_ALLMI</name>
<dbReference type="SFLD" id="SFLDF00027">
    <property type="entry name" value="p-type_atpase"/>
    <property type="match status" value="1"/>
</dbReference>
<protein>
    <recommendedName>
        <fullName evidence="13">Probable cation-transporting ATPase 13A5</fullName>
    </recommendedName>
    <alternativeName>
        <fullName evidence="14">P5-ATPase isoform 5</fullName>
    </alternativeName>
</protein>
<evidence type="ECO:0000256" key="8">
    <source>
        <dbReference type="ARBA" id="ARBA00022967"/>
    </source>
</evidence>
<evidence type="ECO:0000256" key="9">
    <source>
        <dbReference type="ARBA" id="ARBA00022989"/>
    </source>
</evidence>
<feature type="transmembrane region" description="Helical" evidence="16">
    <location>
        <begin position="1268"/>
        <end position="1287"/>
    </location>
</feature>
<feature type="transmembrane region" description="Helical" evidence="16">
    <location>
        <begin position="1444"/>
        <end position="1465"/>
    </location>
</feature>
<proteinExistence type="inferred from homology"/>
<dbReference type="Gene3D" id="3.40.1110.10">
    <property type="entry name" value="Calcium-transporting ATPase, cytoplasmic domain N"/>
    <property type="match status" value="2"/>
</dbReference>
<feature type="region of interest" description="Disordered" evidence="15">
    <location>
        <begin position="1"/>
        <end position="25"/>
    </location>
</feature>
<evidence type="ECO:0000313" key="18">
    <source>
        <dbReference type="EMBL" id="KYO40010.1"/>
    </source>
</evidence>
<dbReference type="Proteomes" id="UP000050525">
    <property type="component" value="Unassembled WGS sequence"/>
</dbReference>
<keyword evidence="4" id="KW-0479">Metal-binding</keyword>
<feature type="domain" description="Cation-transporting P-type ATPase N-terminal" evidence="17">
    <location>
        <begin position="177"/>
        <end position="250"/>
    </location>
</feature>
<dbReference type="FunFam" id="2.70.150.10:FF:000060">
    <property type="entry name" value="Cation-transporting ATPase"/>
    <property type="match status" value="1"/>
</dbReference>
<feature type="transmembrane region" description="Helical" evidence="16">
    <location>
        <begin position="1034"/>
        <end position="1052"/>
    </location>
</feature>
<evidence type="ECO:0000256" key="7">
    <source>
        <dbReference type="ARBA" id="ARBA00022842"/>
    </source>
</evidence>
<keyword evidence="11" id="KW-0325">Glycoprotein</keyword>
<dbReference type="FunFam" id="3.40.50.1000:FF:000075">
    <property type="entry name" value="Cation-transporting ATPase"/>
    <property type="match status" value="1"/>
</dbReference>
<dbReference type="PRINTS" id="PR00119">
    <property type="entry name" value="CATATPASE"/>
</dbReference>
<comment type="catalytic activity">
    <reaction evidence="12">
        <text>ATP + H2O = ADP + phosphate + H(+)</text>
        <dbReference type="Rhea" id="RHEA:13065"/>
        <dbReference type="ChEBI" id="CHEBI:15377"/>
        <dbReference type="ChEBI" id="CHEBI:15378"/>
        <dbReference type="ChEBI" id="CHEBI:30616"/>
        <dbReference type="ChEBI" id="CHEBI:43474"/>
        <dbReference type="ChEBI" id="CHEBI:456216"/>
    </reaction>
</comment>
<dbReference type="GO" id="GO:0016887">
    <property type="term" value="F:ATP hydrolysis activity"/>
    <property type="evidence" value="ECO:0007669"/>
    <property type="project" value="InterPro"/>
</dbReference>
<dbReference type="InterPro" id="IPR008250">
    <property type="entry name" value="ATPase_P-typ_transduc_dom_A_sf"/>
</dbReference>
<dbReference type="Gene3D" id="1.20.1110.10">
    <property type="entry name" value="Calcium-transporting ATPase, transmembrane domain"/>
    <property type="match status" value="1"/>
</dbReference>
<keyword evidence="7" id="KW-0460">Magnesium</keyword>
<evidence type="ECO:0000256" key="11">
    <source>
        <dbReference type="ARBA" id="ARBA00023180"/>
    </source>
</evidence>
<accession>A0A151NTM5</accession>
<dbReference type="SFLD" id="SFLDS00003">
    <property type="entry name" value="Haloacid_Dehalogenase"/>
    <property type="match status" value="1"/>
</dbReference>
<dbReference type="Pfam" id="PF00122">
    <property type="entry name" value="E1-E2_ATPase"/>
    <property type="match status" value="2"/>
</dbReference>
<evidence type="ECO:0000259" key="17">
    <source>
        <dbReference type="SMART" id="SM00831"/>
    </source>
</evidence>
<dbReference type="InterPro" id="IPR006544">
    <property type="entry name" value="P-type_TPase_V"/>
</dbReference>
<comment type="caution">
    <text evidence="18">The sequence shown here is derived from an EMBL/GenBank/DDBJ whole genome shotgun (WGS) entry which is preliminary data.</text>
</comment>
<dbReference type="GO" id="GO:0015662">
    <property type="term" value="F:P-type ion transporter activity"/>
    <property type="evidence" value="ECO:0007669"/>
    <property type="project" value="InterPro"/>
</dbReference>
<evidence type="ECO:0000256" key="13">
    <source>
        <dbReference type="ARBA" id="ARBA00069064"/>
    </source>
</evidence>
<dbReference type="InterPro" id="IPR004014">
    <property type="entry name" value="ATPase_P-typ_cation-transptr_N"/>
</dbReference>
<dbReference type="SUPFAM" id="SSF56784">
    <property type="entry name" value="HAD-like"/>
    <property type="match status" value="2"/>
</dbReference>
<feature type="transmembrane region" description="Helical" evidence="16">
    <location>
        <begin position="918"/>
        <end position="937"/>
    </location>
</feature>
<dbReference type="SUPFAM" id="SSF81660">
    <property type="entry name" value="Metal cation-transporting ATPase, ATP-binding domain N"/>
    <property type="match status" value="2"/>
</dbReference>
<dbReference type="InterPro" id="IPR044492">
    <property type="entry name" value="P_typ_ATPase_HD_dom"/>
</dbReference>
<dbReference type="NCBIfam" id="TIGR01657">
    <property type="entry name" value="P-ATPase-V"/>
    <property type="match status" value="2"/>
</dbReference>
<gene>
    <name evidence="18" type="primary">ATP13A2</name>
    <name evidence="18" type="ORF">Y1Q_0012966</name>
</gene>
<feature type="transmembrane region" description="Helical" evidence="16">
    <location>
        <begin position="958"/>
        <end position="980"/>
    </location>
</feature>
<dbReference type="FunFam" id="3.40.1110.10:FF:000028">
    <property type="entry name" value="Cation-transporting ATPase"/>
    <property type="match status" value="2"/>
</dbReference>
<evidence type="ECO:0000256" key="1">
    <source>
        <dbReference type="ARBA" id="ARBA00004141"/>
    </source>
</evidence>
<feature type="transmembrane region" description="Helical" evidence="16">
    <location>
        <begin position="1882"/>
        <end position="1904"/>
    </location>
</feature>
<comment type="similarity">
    <text evidence="2">Belongs to the cation transport ATPase (P-type) (TC 3.A.3) family. Type V subfamily.</text>
</comment>
<evidence type="ECO:0000256" key="3">
    <source>
        <dbReference type="ARBA" id="ARBA00022692"/>
    </source>
</evidence>
<keyword evidence="8" id="KW-1278">Translocase</keyword>
<keyword evidence="3 16" id="KW-0812">Transmembrane</keyword>
<keyword evidence="9 16" id="KW-1133">Transmembrane helix</keyword>
<dbReference type="InterPro" id="IPR047821">
    <property type="entry name" value="P5B-type_ATPase"/>
</dbReference>
<dbReference type="SFLD" id="SFLDG00002">
    <property type="entry name" value="C1.7:_P-type_atpase_like"/>
    <property type="match status" value="1"/>
</dbReference>
<dbReference type="GO" id="GO:0006874">
    <property type="term" value="P:intracellular calcium ion homeostasis"/>
    <property type="evidence" value="ECO:0007669"/>
    <property type="project" value="TreeGrafter"/>
</dbReference>
<dbReference type="InterPro" id="IPR059000">
    <property type="entry name" value="ATPase_P-type_domA"/>
</dbReference>
<keyword evidence="6" id="KW-0067">ATP-binding</keyword>
<organism evidence="18 19">
    <name type="scientific">Alligator mississippiensis</name>
    <name type="common">American alligator</name>
    <dbReference type="NCBI Taxonomy" id="8496"/>
    <lineage>
        <taxon>Eukaryota</taxon>
        <taxon>Metazoa</taxon>
        <taxon>Chordata</taxon>
        <taxon>Craniata</taxon>
        <taxon>Vertebrata</taxon>
        <taxon>Euteleostomi</taxon>
        <taxon>Archelosauria</taxon>
        <taxon>Archosauria</taxon>
        <taxon>Crocodylia</taxon>
        <taxon>Alligatoridae</taxon>
        <taxon>Alligatorinae</taxon>
        <taxon>Alligator</taxon>
    </lineage>
</organism>
<keyword evidence="10 16" id="KW-0472">Membrane</keyword>
<feature type="transmembrane region" description="Helical" evidence="16">
    <location>
        <begin position="2084"/>
        <end position="2105"/>
    </location>
</feature>